<dbReference type="PANTHER" id="PTHR47354">
    <property type="entry name" value="NADH OXIDOREDUCTASE HCR"/>
    <property type="match status" value="1"/>
</dbReference>
<keyword evidence="6" id="KW-0408">Iron</keyword>
<evidence type="ECO:0000256" key="1">
    <source>
        <dbReference type="ARBA" id="ARBA00001974"/>
    </source>
</evidence>
<dbReference type="InterPro" id="IPR001433">
    <property type="entry name" value="OxRdtase_FAD/NAD-bd"/>
</dbReference>
<dbReference type="PROSITE" id="PS51085">
    <property type="entry name" value="2FE2S_FER_2"/>
    <property type="match status" value="1"/>
</dbReference>
<keyword evidence="3" id="KW-0001">2Fe-2S</keyword>
<feature type="domain" description="2Fe-2S ferredoxin-type" evidence="8">
    <location>
        <begin position="223"/>
        <end position="308"/>
    </location>
</feature>
<dbReference type="InterPro" id="IPR050415">
    <property type="entry name" value="MRET"/>
</dbReference>
<dbReference type="SUPFAM" id="SSF52343">
    <property type="entry name" value="Ferredoxin reductase-like, C-terminal NADP-linked domain"/>
    <property type="match status" value="1"/>
</dbReference>
<dbReference type="CDD" id="cd00207">
    <property type="entry name" value="fer2"/>
    <property type="match status" value="1"/>
</dbReference>
<dbReference type="CDD" id="cd06185">
    <property type="entry name" value="PDR_like"/>
    <property type="match status" value="1"/>
</dbReference>
<dbReference type="Proteomes" id="UP000322634">
    <property type="component" value="Unassembled WGS sequence"/>
</dbReference>
<dbReference type="PROSITE" id="PS00197">
    <property type="entry name" value="2FE2S_FER_1"/>
    <property type="match status" value="1"/>
</dbReference>
<evidence type="ECO:0000256" key="2">
    <source>
        <dbReference type="ARBA" id="ARBA00022630"/>
    </source>
</evidence>
<dbReference type="GO" id="GO:0046872">
    <property type="term" value="F:metal ion binding"/>
    <property type="evidence" value="ECO:0007669"/>
    <property type="project" value="UniProtKB-KW"/>
</dbReference>
<proteinExistence type="predicted"/>
<evidence type="ECO:0000259" key="9">
    <source>
        <dbReference type="PROSITE" id="PS51384"/>
    </source>
</evidence>
<dbReference type="PROSITE" id="PS51384">
    <property type="entry name" value="FAD_FR"/>
    <property type="match status" value="1"/>
</dbReference>
<dbReference type="SUPFAM" id="SSF54292">
    <property type="entry name" value="2Fe-2S ferredoxin-like"/>
    <property type="match status" value="1"/>
</dbReference>
<dbReference type="InterPro" id="IPR017927">
    <property type="entry name" value="FAD-bd_FR_type"/>
</dbReference>
<dbReference type="SUPFAM" id="SSF63380">
    <property type="entry name" value="Riboflavin synthase domain-like"/>
    <property type="match status" value="1"/>
</dbReference>
<accession>A0A5D0U3L0</accession>
<evidence type="ECO:0000259" key="8">
    <source>
        <dbReference type="PROSITE" id="PS51085"/>
    </source>
</evidence>
<dbReference type="InterPro" id="IPR036010">
    <property type="entry name" value="2Fe-2S_ferredoxin-like_sf"/>
</dbReference>
<feature type="domain" description="FAD-binding FR-type" evidence="9">
    <location>
        <begin position="1"/>
        <end position="99"/>
    </location>
</feature>
<dbReference type="Pfam" id="PF00111">
    <property type="entry name" value="Fer2"/>
    <property type="match status" value="1"/>
</dbReference>
<organism evidence="10 11">
    <name type="scientific">Actinomadura syzygii</name>
    <dbReference type="NCBI Taxonomy" id="1427538"/>
    <lineage>
        <taxon>Bacteria</taxon>
        <taxon>Bacillati</taxon>
        <taxon>Actinomycetota</taxon>
        <taxon>Actinomycetes</taxon>
        <taxon>Streptosporangiales</taxon>
        <taxon>Thermomonosporaceae</taxon>
        <taxon>Actinomadura</taxon>
    </lineage>
</organism>
<comment type="caution">
    <text evidence="10">The sequence shown here is derived from an EMBL/GenBank/DDBJ whole genome shotgun (WGS) entry which is preliminary data.</text>
</comment>
<dbReference type="RefSeq" id="WP_148351915.1">
    <property type="nucleotide sequence ID" value="NZ_JBHSBF010000034.1"/>
</dbReference>
<dbReference type="Gene3D" id="3.40.50.80">
    <property type="entry name" value="Nucleotide-binding domain of ferredoxin-NADP reductase (FNR) module"/>
    <property type="match status" value="1"/>
</dbReference>
<keyword evidence="5" id="KW-0560">Oxidoreductase</keyword>
<keyword evidence="4" id="KW-0479">Metal-binding</keyword>
<evidence type="ECO:0000256" key="4">
    <source>
        <dbReference type="ARBA" id="ARBA00022723"/>
    </source>
</evidence>
<dbReference type="Gene3D" id="2.40.30.10">
    <property type="entry name" value="Translation factors"/>
    <property type="match status" value="1"/>
</dbReference>
<dbReference type="Pfam" id="PF00175">
    <property type="entry name" value="NAD_binding_1"/>
    <property type="match status" value="1"/>
</dbReference>
<dbReference type="InterPro" id="IPR039261">
    <property type="entry name" value="FNR_nucleotide-bd"/>
</dbReference>
<evidence type="ECO:0000256" key="7">
    <source>
        <dbReference type="ARBA" id="ARBA00023014"/>
    </source>
</evidence>
<dbReference type="InterPro" id="IPR001041">
    <property type="entry name" value="2Fe-2S_ferredoxin-type"/>
</dbReference>
<evidence type="ECO:0000256" key="6">
    <source>
        <dbReference type="ARBA" id="ARBA00023004"/>
    </source>
</evidence>
<dbReference type="GO" id="GO:0051537">
    <property type="term" value="F:2 iron, 2 sulfur cluster binding"/>
    <property type="evidence" value="ECO:0007669"/>
    <property type="project" value="UniProtKB-KW"/>
</dbReference>
<comment type="cofactor">
    <cofactor evidence="1">
        <name>FAD</name>
        <dbReference type="ChEBI" id="CHEBI:57692"/>
    </cofactor>
</comment>
<evidence type="ECO:0000256" key="5">
    <source>
        <dbReference type="ARBA" id="ARBA00023002"/>
    </source>
</evidence>
<dbReference type="GO" id="GO:0016491">
    <property type="term" value="F:oxidoreductase activity"/>
    <property type="evidence" value="ECO:0007669"/>
    <property type="project" value="UniProtKB-KW"/>
</dbReference>
<dbReference type="InterPro" id="IPR017938">
    <property type="entry name" value="Riboflavin_synthase-like_b-brl"/>
</dbReference>
<keyword evidence="2" id="KW-0285">Flavoprotein</keyword>
<dbReference type="AlphaFoldDB" id="A0A5D0U3L0"/>
<dbReference type="PRINTS" id="PR00409">
    <property type="entry name" value="PHDIOXRDTASE"/>
</dbReference>
<evidence type="ECO:0000313" key="10">
    <source>
        <dbReference type="EMBL" id="TYC13221.1"/>
    </source>
</evidence>
<keyword evidence="11" id="KW-1185">Reference proteome</keyword>
<dbReference type="OrthoDB" id="502624at2"/>
<dbReference type="PANTHER" id="PTHR47354:SF1">
    <property type="entry name" value="CARNITINE MONOOXYGENASE REDUCTASE SUBUNIT"/>
    <property type="match status" value="1"/>
</dbReference>
<dbReference type="EMBL" id="VSFF01000008">
    <property type="protein sequence ID" value="TYC13221.1"/>
    <property type="molecule type" value="Genomic_DNA"/>
</dbReference>
<dbReference type="InterPro" id="IPR012675">
    <property type="entry name" value="Beta-grasp_dom_sf"/>
</dbReference>
<dbReference type="InterPro" id="IPR006058">
    <property type="entry name" value="2Fe2S_fd_BS"/>
</dbReference>
<evidence type="ECO:0000256" key="3">
    <source>
        <dbReference type="ARBA" id="ARBA00022714"/>
    </source>
</evidence>
<protein>
    <submittedName>
        <fullName evidence="10">Oxidoreductase</fullName>
    </submittedName>
</protein>
<keyword evidence="7" id="KW-0411">Iron-sulfur</keyword>
<evidence type="ECO:0000313" key="11">
    <source>
        <dbReference type="Proteomes" id="UP000322634"/>
    </source>
</evidence>
<name>A0A5D0U3L0_9ACTN</name>
<dbReference type="Gene3D" id="3.10.20.30">
    <property type="match status" value="1"/>
</dbReference>
<sequence>MEVLVKQATWEADGVLSLSLVHPEASELPAWTPGAHLDLHLGDRVRQYSLCGDPADQGRYRVAVLRAPDSRGGSEYVHERLRPGQPLRIDGPRNHFTLEPSPRYLFVAGGIGITPLLPMLRQAAAEGRDWRLAYGGRSLRSMAFLDELAGYGERVEFVPQDERGPLDLDALLGAPLSDTLVYCCGPEPLLAAVEERCADWPPGSLRLERFAAKPQDFGPDEPFEVVCQRSDVTVRVGPGTSIVDALEDADIWVPSACREGICGTCETRVIDGEPDHRDSLLSEGGQEADKIMLPCVSRSLTPRLVLDL</sequence>
<reference evidence="10 11" key="1">
    <citation type="submission" date="2019-08" db="EMBL/GenBank/DDBJ databases">
        <title>Actinomadura sp. nov. CYP1-5 isolated from mountain soil.</title>
        <authorList>
            <person name="Songsumanus A."/>
            <person name="Kuncharoen N."/>
            <person name="Kudo T."/>
            <person name="Yuki M."/>
            <person name="Igarashi Y."/>
            <person name="Tanasupawat S."/>
        </authorList>
    </citation>
    <scope>NUCLEOTIDE SEQUENCE [LARGE SCALE GENOMIC DNA]</scope>
    <source>
        <strain evidence="10 11">GKU157</strain>
    </source>
</reference>
<gene>
    <name evidence="10" type="ORF">FXF65_22220</name>
</gene>